<dbReference type="EMBL" id="KY057364">
    <property type="protein sequence ID" value="ARE29829.1"/>
    <property type="molecule type" value="Genomic_DNA"/>
</dbReference>
<reference evidence="6 14" key="2">
    <citation type="journal article" date="2016" name="PLoS ONE">
        <title>Genome Sequence of Canine Herpesvirus.</title>
        <authorList>
            <person name="Papageorgiou K.V."/>
            <person name="Suarez N.M."/>
            <person name="Wilkie G.S."/>
            <person name="McDonald M."/>
            <person name="Graham E.M."/>
            <person name="Davison A.J."/>
        </authorList>
    </citation>
    <scope>NUCLEOTIDE SEQUENCE [LARGE SCALE GENOMIC DNA]</scope>
    <source>
        <strain evidence="6">0194</strain>
        <strain evidence="4">V1154</strain>
        <strain evidence="5">V777</strain>
    </source>
</reference>
<gene>
    <name evidence="6" type="primary">UL33</name>
    <name evidence="8" type="ORF">A8B60_gp24</name>
</gene>
<evidence type="ECO:0000313" key="11">
    <source>
        <dbReference type="EMBL" id="QQL09308.1"/>
    </source>
</evidence>
<dbReference type="EMBL" id="MW353126">
    <property type="protein sequence ID" value="QQL08557.1"/>
    <property type="molecule type" value="Genomic_DNA"/>
</dbReference>
<organism evidence="6 14">
    <name type="scientific">Canid alphaherpesvirus 1</name>
    <dbReference type="NCBI Taxonomy" id="170325"/>
    <lineage>
        <taxon>Viruses</taxon>
        <taxon>Duplodnaviria</taxon>
        <taxon>Heunggongvirae</taxon>
        <taxon>Peploviricota</taxon>
        <taxon>Herviviricetes</taxon>
        <taxon>Herpesvirales</taxon>
        <taxon>Orthoherpesviridae</taxon>
        <taxon>Alphaherpesvirinae</taxon>
        <taxon>Varicellovirus</taxon>
        <taxon>Varicellovirus canidalpha1</taxon>
    </lineage>
</organism>
<dbReference type="OrthoDB" id="21483at10239"/>
<accession>A0A172DSS7</accession>
<evidence type="ECO:0000313" key="14">
    <source>
        <dbReference type="Proteomes" id="UP000138111"/>
    </source>
</evidence>
<keyword evidence="1" id="KW-1048">Host nucleus</keyword>
<dbReference type="Proteomes" id="UP000138111">
    <property type="component" value="Segment"/>
</dbReference>
<dbReference type="EMBL" id="MW353130">
    <property type="protein sequence ID" value="QQL08857.1"/>
    <property type="molecule type" value="Genomic_DNA"/>
</dbReference>
<evidence type="ECO:0000313" key="8">
    <source>
        <dbReference type="EMBL" id="QQL08557.1"/>
    </source>
</evidence>
<dbReference type="EMBL" id="MW353139">
    <property type="protein sequence ID" value="QQL09532.1"/>
    <property type="molecule type" value="Genomic_DNA"/>
</dbReference>
<evidence type="ECO:0000313" key="6">
    <source>
        <dbReference type="EMBL" id="ALL26057.1"/>
    </source>
</evidence>
<evidence type="ECO:0000313" key="4">
    <source>
        <dbReference type="EMBL" id="ALL25901.1"/>
    </source>
</evidence>
<dbReference type="GeneID" id="27815339"/>
<keyword evidence="3" id="KW-0231">Viral genome packaging</keyword>
<keyword evidence="2" id="KW-1188">Viral release from host cell</keyword>
<dbReference type="EMBL" id="KT819632">
    <property type="protein sequence ID" value="ALL25981.1"/>
    <property type="molecule type" value="Genomic_DNA"/>
</dbReference>
<keyword evidence="14" id="KW-1185">Reference proteome</keyword>
<dbReference type="Proteomes" id="UP000130192">
    <property type="component" value="Genome"/>
</dbReference>
<protein>
    <submittedName>
        <fullName evidence="6">DNA packaging protein UL33</fullName>
    </submittedName>
</protein>
<dbReference type="KEGG" id="vg:27815339"/>
<dbReference type="HAMAP" id="MF_04015">
    <property type="entry name" value="HSV_TRM2"/>
    <property type="match status" value="1"/>
</dbReference>
<reference evidence="8" key="4">
    <citation type="journal article" date="2020" name="Viruses">
        <title>Phylogenomic Analysis of Global Isolates of Canid Alphaherpesvirus 1.</title>
        <authorList>
            <person name="Lewin A.C."/>
            <person name="Coghill L.M."/>
            <person name="Mironovich M."/>
            <person name="Liu C.C."/>
            <person name="Carter R.T."/>
            <person name="Ledbetter E.C."/>
        </authorList>
    </citation>
    <scope>NUCLEOTIDE SEQUENCE</scope>
    <source>
        <strain evidence="11">ELAL-12</strain>
        <strain evidence="12">ELAL-13</strain>
        <strain evidence="13">ELAL-15</strain>
        <strain evidence="8">ELAL-2</strain>
        <strain evidence="9">ELAL-6</strain>
        <strain evidence="10">ELAL-8</strain>
    </source>
</reference>
<evidence type="ECO:0000313" key="13">
    <source>
        <dbReference type="EMBL" id="QQL09532.1"/>
    </source>
</evidence>
<sequence>MSSQNSEELNTPVYSIENQSKMIKNIIPVELLDKLSLDELDNTYLKNQTDINIWFEDLLPPEMELFLPTTDSKLNYLSFTQRLASTIRYSNNHTQCDHTSILNNRKERFAAVINRFLDLHQIIKDV</sequence>
<dbReference type="EMBL" id="MW353132">
    <property type="protein sequence ID" value="QQL09008.1"/>
    <property type="molecule type" value="Genomic_DNA"/>
</dbReference>
<reference evidence="6" key="1">
    <citation type="submission" date="2015-09" db="EMBL/GenBank/DDBJ databases">
        <authorList>
            <person name="Jackson K.R."/>
            <person name="Lunt B.L."/>
            <person name="Fisher J.N.B."/>
            <person name="Gardner A.V."/>
            <person name="Bailey M.E."/>
            <person name="Deus L.M."/>
            <person name="Earl A.S."/>
            <person name="Gibby P.D."/>
            <person name="Hartmann K.A."/>
            <person name="Liu J.E."/>
            <person name="Manci A.M."/>
            <person name="Nielsen D.A."/>
            <person name="Solomon M.B."/>
            <person name="Breakwell D.P."/>
            <person name="Burnett S.H."/>
            <person name="Grose J.H."/>
        </authorList>
    </citation>
    <scope>NUCLEOTIDE SEQUENCE</scope>
    <source>
        <strain evidence="6">0194</strain>
        <strain evidence="4">V1154</strain>
        <strain evidence="5">V777</strain>
    </source>
</reference>
<dbReference type="EMBL" id="MW353136">
    <property type="protein sequence ID" value="QQL09308.1"/>
    <property type="molecule type" value="Genomic_DNA"/>
</dbReference>
<dbReference type="Pfam" id="PF03581">
    <property type="entry name" value="Herpes_UL33"/>
    <property type="match status" value="1"/>
</dbReference>
<evidence type="ECO:0000256" key="3">
    <source>
        <dbReference type="ARBA" id="ARBA00023219"/>
    </source>
</evidence>
<reference evidence="7" key="3">
    <citation type="journal article" date="2018" name="Aust. Vet. J.">
        <title>Genome sequence of an Australian strain of canid alphaherpesvirus 1.</title>
        <authorList>
            <person name="Sarker S."/>
            <person name="Das S."/>
            <person name="Helbig K."/>
            <person name="Peters A."/>
            <person name="Raidal S.R."/>
        </authorList>
    </citation>
    <scope>NUCLEOTIDE SEQUENCE</scope>
    <source>
        <strain evidence="7">15-4016-NSW</strain>
    </source>
</reference>
<dbReference type="EMBL" id="KT819631">
    <property type="protein sequence ID" value="ALL25901.1"/>
    <property type="molecule type" value="Genomic_DNA"/>
</dbReference>
<evidence type="ECO:0000256" key="2">
    <source>
        <dbReference type="ARBA" id="ARBA00022612"/>
    </source>
</evidence>
<dbReference type="RefSeq" id="YP_009252251.1">
    <property type="nucleotide sequence ID" value="NC_030117.1"/>
</dbReference>
<proteinExistence type="inferred from homology"/>
<evidence type="ECO:0000313" key="10">
    <source>
        <dbReference type="EMBL" id="QQL09008.1"/>
    </source>
</evidence>
<evidence type="ECO:0000313" key="12">
    <source>
        <dbReference type="EMBL" id="QQL09458.1"/>
    </source>
</evidence>
<evidence type="ECO:0000313" key="7">
    <source>
        <dbReference type="EMBL" id="ARE29829.1"/>
    </source>
</evidence>
<dbReference type="EMBL" id="MW353138">
    <property type="protein sequence ID" value="QQL09458.1"/>
    <property type="molecule type" value="Genomic_DNA"/>
</dbReference>
<evidence type="ECO:0000313" key="9">
    <source>
        <dbReference type="EMBL" id="QQL08857.1"/>
    </source>
</evidence>
<name>A0A172DSS7_9ALPH</name>
<dbReference type="GO" id="GO:0019073">
    <property type="term" value="P:viral DNA genome packaging"/>
    <property type="evidence" value="ECO:0007669"/>
    <property type="project" value="InterPro"/>
</dbReference>
<dbReference type="InterPro" id="IPR005208">
    <property type="entry name" value="Herpes_TT2"/>
</dbReference>
<evidence type="ECO:0000256" key="1">
    <source>
        <dbReference type="ARBA" id="ARBA00022562"/>
    </source>
</evidence>
<dbReference type="EMBL" id="KT819633">
    <property type="protein sequence ID" value="ALL26057.1"/>
    <property type="molecule type" value="Genomic_DNA"/>
</dbReference>
<evidence type="ECO:0000313" key="5">
    <source>
        <dbReference type="EMBL" id="ALL25981.1"/>
    </source>
</evidence>